<organism evidence="4 5">
    <name type="scientific">Lupinus albus</name>
    <name type="common">White lupine</name>
    <name type="synonym">Lupinus termis</name>
    <dbReference type="NCBI Taxonomy" id="3870"/>
    <lineage>
        <taxon>Eukaryota</taxon>
        <taxon>Viridiplantae</taxon>
        <taxon>Streptophyta</taxon>
        <taxon>Embryophyta</taxon>
        <taxon>Tracheophyta</taxon>
        <taxon>Spermatophyta</taxon>
        <taxon>Magnoliopsida</taxon>
        <taxon>eudicotyledons</taxon>
        <taxon>Gunneridae</taxon>
        <taxon>Pentapetalae</taxon>
        <taxon>rosids</taxon>
        <taxon>fabids</taxon>
        <taxon>Fabales</taxon>
        <taxon>Fabaceae</taxon>
        <taxon>Papilionoideae</taxon>
        <taxon>50 kb inversion clade</taxon>
        <taxon>genistoids sensu lato</taxon>
        <taxon>core genistoids</taxon>
        <taxon>Genisteae</taxon>
        <taxon>Lupinus</taxon>
    </lineage>
</organism>
<dbReference type="OrthoDB" id="1931521at2759"/>
<dbReference type="AlphaFoldDB" id="A0A6A4P0S0"/>
<dbReference type="Pfam" id="PF20705">
    <property type="entry name" value="DUF6821"/>
    <property type="match status" value="1"/>
</dbReference>
<evidence type="ECO:0000259" key="3">
    <source>
        <dbReference type="Pfam" id="PF20705"/>
    </source>
</evidence>
<dbReference type="Proteomes" id="UP000447434">
    <property type="component" value="Chromosome 15"/>
</dbReference>
<feature type="compositionally biased region" description="Low complexity" evidence="1">
    <location>
        <begin position="133"/>
        <end position="154"/>
    </location>
</feature>
<sequence length="326" mass="36755">MPLKHCWSQRGENEWHLTTSSTLAVLITFTFRLLGFNFLLHSFPIPIPIPNSMDENSDFPEWEFLQNSDDSLDFSPHLDSPLIKPNHFSLHHHHPDSTSNSETDPSEIDRNFDDSYVANQLFPDGEKQFLVKESSPSSLPSSSSTLSNPENNESGNDDDSDCDTKMMMVVDEIKTSEILLDDVTTTTAVVGGGGGGFDDSKDDDKNNDENNDDENEYKRRVVWWKIPFEVLKYWVIRVSPVPVWSLSVAATAAFLGLVILGRRLYKMKRKTQTLKLNLALDDKKVSQLMGRVARLNEAFSVVRRVPIGRPSLPASSVTLRPVISMR</sequence>
<dbReference type="PANTHER" id="PTHR33646:SF6">
    <property type="entry name" value="TRANSMEMBRANE PROTEIN"/>
    <property type="match status" value="1"/>
</dbReference>
<feature type="domain" description="DUF6821" evidence="3">
    <location>
        <begin position="196"/>
        <end position="309"/>
    </location>
</feature>
<reference evidence="5" key="1">
    <citation type="journal article" date="2020" name="Nat. Commun.">
        <title>Genome sequence of the cluster root forming white lupin.</title>
        <authorList>
            <person name="Hufnagel B."/>
            <person name="Marques A."/>
            <person name="Soriano A."/>
            <person name="Marques L."/>
            <person name="Divol F."/>
            <person name="Doumas P."/>
            <person name="Sallet E."/>
            <person name="Mancinotti D."/>
            <person name="Carrere S."/>
            <person name="Marande W."/>
            <person name="Arribat S."/>
            <person name="Keller J."/>
            <person name="Huneau C."/>
            <person name="Blein T."/>
            <person name="Aime D."/>
            <person name="Laguerre M."/>
            <person name="Taylor J."/>
            <person name="Schubert V."/>
            <person name="Nelson M."/>
            <person name="Geu-Flores F."/>
            <person name="Crespi M."/>
            <person name="Gallardo-Guerrero K."/>
            <person name="Delaux P.-M."/>
            <person name="Salse J."/>
            <person name="Berges H."/>
            <person name="Guyot R."/>
            <person name="Gouzy J."/>
            <person name="Peret B."/>
        </authorList>
    </citation>
    <scope>NUCLEOTIDE SEQUENCE [LARGE SCALE GENOMIC DNA]</scope>
    <source>
        <strain evidence="5">cv. Amiga</strain>
    </source>
</reference>
<dbReference type="InterPro" id="IPR045883">
    <property type="entry name" value="At4g13530-like"/>
</dbReference>
<keyword evidence="5" id="KW-1185">Reference proteome</keyword>
<accession>A0A6A4P0S0</accession>
<name>A0A6A4P0S0_LUPAL</name>
<feature type="region of interest" description="Disordered" evidence="1">
    <location>
        <begin position="131"/>
        <end position="163"/>
    </location>
</feature>
<feature type="transmembrane region" description="Helical" evidence="2">
    <location>
        <begin position="241"/>
        <end position="260"/>
    </location>
</feature>
<feature type="region of interest" description="Disordered" evidence="1">
    <location>
        <begin position="190"/>
        <end position="214"/>
    </location>
</feature>
<feature type="region of interest" description="Disordered" evidence="1">
    <location>
        <begin position="89"/>
        <end position="110"/>
    </location>
</feature>
<evidence type="ECO:0000313" key="4">
    <source>
        <dbReference type="EMBL" id="KAE9598373.1"/>
    </source>
</evidence>
<keyword evidence="2" id="KW-1133">Transmembrane helix</keyword>
<evidence type="ECO:0000313" key="5">
    <source>
        <dbReference type="Proteomes" id="UP000447434"/>
    </source>
</evidence>
<proteinExistence type="predicted"/>
<evidence type="ECO:0000256" key="1">
    <source>
        <dbReference type="SAM" id="MobiDB-lite"/>
    </source>
</evidence>
<keyword evidence="2" id="KW-0472">Membrane</keyword>
<dbReference type="EMBL" id="WOCE01000015">
    <property type="protein sequence ID" value="KAE9598373.1"/>
    <property type="molecule type" value="Genomic_DNA"/>
</dbReference>
<feature type="compositionally biased region" description="Basic and acidic residues" evidence="1">
    <location>
        <begin position="198"/>
        <end position="208"/>
    </location>
</feature>
<comment type="caution">
    <text evidence="4">The sequence shown here is derived from an EMBL/GenBank/DDBJ whole genome shotgun (WGS) entry which is preliminary data.</text>
</comment>
<gene>
    <name evidence="4" type="ORF">Lalb_Chr15g0080071</name>
</gene>
<protein>
    <recommendedName>
        <fullName evidence="3">DUF6821 domain-containing protein</fullName>
    </recommendedName>
</protein>
<dbReference type="InterPro" id="IPR049224">
    <property type="entry name" value="DUF6821"/>
</dbReference>
<keyword evidence="2" id="KW-0812">Transmembrane</keyword>
<evidence type="ECO:0000256" key="2">
    <source>
        <dbReference type="SAM" id="Phobius"/>
    </source>
</evidence>
<dbReference type="PANTHER" id="PTHR33646">
    <property type="entry name" value="GB|AAF00631.1"/>
    <property type="match status" value="1"/>
</dbReference>